<accession>A0A803SQX5</accession>
<keyword evidence="4" id="KW-0211">Defensin</keyword>
<reference evidence="9" key="2">
    <citation type="submission" date="2025-08" db="UniProtKB">
        <authorList>
            <consortium name="Ensembl"/>
        </authorList>
    </citation>
    <scope>IDENTIFICATION</scope>
</reference>
<organism evidence="9 10">
    <name type="scientific">Anolis carolinensis</name>
    <name type="common">Green anole</name>
    <name type="synonym">American chameleon</name>
    <dbReference type="NCBI Taxonomy" id="28377"/>
    <lineage>
        <taxon>Eukaryota</taxon>
        <taxon>Metazoa</taxon>
        <taxon>Chordata</taxon>
        <taxon>Craniata</taxon>
        <taxon>Vertebrata</taxon>
        <taxon>Euteleostomi</taxon>
        <taxon>Lepidosauria</taxon>
        <taxon>Squamata</taxon>
        <taxon>Bifurcata</taxon>
        <taxon>Unidentata</taxon>
        <taxon>Episquamata</taxon>
        <taxon>Toxicofera</taxon>
        <taxon>Iguania</taxon>
        <taxon>Dactyloidae</taxon>
        <taxon>Anolis</taxon>
    </lineage>
</organism>
<evidence type="ECO:0000313" key="10">
    <source>
        <dbReference type="Proteomes" id="UP000001646"/>
    </source>
</evidence>
<protein>
    <recommendedName>
        <fullName evidence="8">Beta-defensin-like domain-containing protein</fullName>
    </recommendedName>
</protein>
<dbReference type="AlphaFoldDB" id="A0A803SQX5"/>
<keyword evidence="6" id="KW-1015">Disulfide bond</keyword>
<evidence type="ECO:0000259" key="8">
    <source>
        <dbReference type="Pfam" id="PF00711"/>
    </source>
</evidence>
<proteinExistence type="predicted"/>
<feature type="chain" id="PRO_5032730659" description="Beta-defensin-like domain-containing protein" evidence="7">
    <location>
        <begin position="23"/>
        <end position="64"/>
    </location>
</feature>
<keyword evidence="10" id="KW-1185">Reference proteome</keyword>
<dbReference type="Ensembl" id="ENSACAT00000040498.1">
    <property type="protein sequence ID" value="ENSACAP00000025365.1"/>
    <property type="gene ID" value="ENSACAG00000036172.1"/>
</dbReference>
<reference evidence="9" key="3">
    <citation type="submission" date="2025-09" db="UniProtKB">
        <authorList>
            <consortium name="Ensembl"/>
        </authorList>
    </citation>
    <scope>IDENTIFICATION</scope>
</reference>
<dbReference type="PANTHER" id="PTHR20515">
    <property type="entry name" value="BETA-DEFENSIN"/>
    <property type="match status" value="1"/>
</dbReference>
<comment type="subcellular location">
    <subcellularLocation>
        <location evidence="1">Secreted</location>
    </subcellularLocation>
</comment>
<dbReference type="InterPro" id="IPR001855">
    <property type="entry name" value="Defensin_beta-like"/>
</dbReference>
<evidence type="ECO:0000256" key="7">
    <source>
        <dbReference type="SAM" id="SignalP"/>
    </source>
</evidence>
<name>A0A803SQX5_ANOCA</name>
<evidence type="ECO:0000256" key="6">
    <source>
        <dbReference type="ARBA" id="ARBA00023157"/>
    </source>
</evidence>
<evidence type="ECO:0000313" key="9">
    <source>
        <dbReference type="Ensembl" id="ENSACAP00000025365.1"/>
    </source>
</evidence>
<keyword evidence="5" id="KW-0044">Antibiotic</keyword>
<evidence type="ECO:0000256" key="5">
    <source>
        <dbReference type="ARBA" id="ARBA00023022"/>
    </source>
</evidence>
<feature type="signal peptide" evidence="7">
    <location>
        <begin position="1"/>
        <end position="22"/>
    </location>
</feature>
<dbReference type="Proteomes" id="UP000001646">
    <property type="component" value="Unplaced"/>
</dbReference>
<evidence type="ECO:0000256" key="1">
    <source>
        <dbReference type="ARBA" id="ARBA00004613"/>
    </source>
</evidence>
<dbReference type="GeneTree" id="ENSGT01040000244636"/>
<reference evidence="9" key="1">
    <citation type="submission" date="2009-12" db="EMBL/GenBank/DDBJ databases">
        <title>The Genome Sequence of Anolis carolinensis (Green Anole Lizard).</title>
        <authorList>
            <consortium name="The Genome Sequencing Platform"/>
            <person name="Di Palma F."/>
            <person name="Alfoldi J."/>
            <person name="Heiman D."/>
            <person name="Young S."/>
            <person name="Grabherr M."/>
            <person name="Johnson J."/>
            <person name="Lander E.S."/>
            <person name="Lindblad-Toh K."/>
        </authorList>
    </citation>
    <scope>NUCLEOTIDE SEQUENCE [LARGE SCALE GENOMIC DNA]</scope>
    <source>
        <strain evidence="9">JBL SC #1</strain>
    </source>
</reference>
<evidence type="ECO:0000256" key="2">
    <source>
        <dbReference type="ARBA" id="ARBA00022525"/>
    </source>
</evidence>
<dbReference type="GO" id="GO:0005576">
    <property type="term" value="C:extracellular region"/>
    <property type="evidence" value="ECO:0007669"/>
    <property type="project" value="UniProtKB-SubCell"/>
</dbReference>
<keyword evidence="3" id="KW-0929">Antimicrobial</keyword>
<dbReference type="PANTHER" id="PTHR20515:SF20">
    <property type="entry name" value="GALLINACIN-1-RELATED"/>
    <property type="match status" value="1"/>
</dbReference>
<dbReference type="FunFam" id="3.10.360.10:FF:000001">
    <property type="entry name" value="Beta-defensin 1"/>
    <property type="match status" value="1"/>
</dbReference>
<dbReference type="Pfam" id="PF00711">
    <property type="entry name" value="Defensin_beta"/>
    <property type="match status" value="1"/>
</dbReference>
<evidence type="ECO:0000256" key="3">
    <source>
        <dbReference type="ARBA" id="ARBA00022529"/>
    </source>
</evidence>
<dbReference type="Gene3D" id="3.10.360.10">
    <property type="entry name" value="Antimicrobial Peptide, Beta-defensin 2, Chain A"/>
    <property type="match status" value="1"/>
</dbReference>
<keyword evidence="7" id="KW-0732">Signal</keyword>
<sequence>MKALFLLFAIFLISYQAVPGNAQGPHDDTIACGRGGGSCQPVPCRGLSVEAGTCQGGTMKCCRW</sequence>
<dbReference type="SUPFAM" id="SSF57392">
    <property type="entry name" value="Defensin-like"/>
    <property type="match status" value="1"/>
</dbReference>
<keyword evidence="2" id="KW-0964">Secreted</keyword>
<feature type="domain" description="Beta-defensin-like" evidence="8">
    <location>
        <begin position="28"/>
        <end position="63"/>
    </location>
</feature>
<evidence type="ECO:0000256" key="4">
    <source>
        <dbReference type="ARBA" id="ARBA00022940"/>
    </source>
</evidence>
<dbReference type="GO" id="GO:0042742">
    <property type="term" value="P:defense response to bacterium"/>
    <property type="evidence" value="ECO:0007669"/>
    <property type="project" value="UniProtKB-KW"/>
</dbReference>